<dbReference type="InterPro" id="IPR011060">
    <property type="entry name" value="RibuloseP-bd_barrel"/>
</dbReference>
<dbReference type="GO" id="GO:0005975">
    <property type="term" value="P:carbohydrate metabolic process"/>
    <property type="evidence" value="ECO:0007669"/>
    <property type="project" value="InterPro"/>
</dbReference>
<dbReference type="EMBL" id="FORT01000032">
    <property type="protein sequence ID" value="SFL02898.1"/>
    <property type="molecule type" value="Genomic_DNA"/>
</dbReference>
<proteinExistence type="predicted"/>
<evidence type="ECO:0000313" key="3">
    <source>
        <dbReference type="EMBL" id="SFL02898.1"/>
    </source>
</evidence>
<dbReference type="InterPro" id="IPR013785">
    <property type="entry name" value="Aldolase_TIM"/>
</dbReference>
<dbReference type="STRING" id="1884381.SAMN05518846_1325"/>
<evidence type="ECO:0000313" key="4">
    <source>
        <dbReference type="Proteomes" id="UP000198915"/>
    </source>
</evidence>
<evidence type="ECO:0000256" key="1">
    <source>
        <dbReference type="ARBA" id="ARBA00022723"/>
    </source>
</evidence>
<dbReference type="GO" id="GO:0046872">
    <property type="term" value="F:metal ion binding"/>
    <property type="evidence" value="ECO:0007669"/>
    <property type="project" value="UniProtKB-KW"/>
</dbReference>
<accession>A0A1I4EAU0</accession>
<dbReference type="RefSeq" id="WP_170184468.1">
    <property type="nucleotide sequence ID" value="NZ_BJOE01000039.1"/>
</dbReference>
<dbReference type="Pfam" id="PF00834">
    <property type="entry name" value="Ribul_P_3_epim"/>
    <property type="match status" value="1"/>
</dbReference>
<dbReference type="Gene3D" id="3.20.20.70">
    <property type="entry name" value="Aldolase class I"/>
    <property type="match status" value="1"/>
</dbReference>
<reference evidence="4" key="1">
    <citation type="submission" date="2016-10" db="EMBL/GenBank/DDBJ databases">
        <authorList>
            <person name="Varghese N."/>
            <person name="Submissions S."/>
        </authorList>
    </citation>
    <scope>NUCLEOTIDE SEQUENCE [LARGE SCALE GENOMIC DNA]</scope>
    <source>
        <strain evidence="4">OK042</strain>
    </source>
</reference>
<dbReference type="InterPro" id="IPR000056">
    <property type="entry name" value="Ribul_P_3_epim-like"/>
</dbReference>
<dbReference type="Proteomes" id="UP000198915">
    <property type="component" value="Unassembled WGS sequence"/>
</dbReference>
<sequence>MIISPSIASANPLRLEEEVKRLDATLYTDLHIDIEDGHFIPNITFGMKTVKSLREVTDLPFSFHLMVSNPFDYLEEICACQPSVIFVHVEALDYPSSFVEAVQRRGIKAGLAFNPKSTIAPFQYVLSRADAVLIMTAEPDGQGQQFIPAIIEKAKQVGMAVPSIELWVDGGVTTDRLEELERIGVTHAVMGRAVFGHK</sequence>
<dbReference type="CDD" id="cd00429">
    <property type="entry name" value="RPE"/>
    <property type="match status" value="1"/>
</dbReference>
<gene>
    <name evidence="3" type="ORF">SAMN05518846_1325</name>
</gene>
<evidence type="ECO:0000256" key="2">
    <source>
        <dbReference type="ARBA" id="ARBA00023235"/>
    </source>
</evidence>
<keyword evidence="4" id="KW-1185">Reference proteome</keyword>
<keyword evidence="1" id="KW-0479">Metal-binding</keyword>
<keyword evidence="2" id="KW-0413">Isomerase</keyword>
<dbReference type="PANTHER" id="PTHR11749">
    <property type="entry name" value="RIBULOSE-5-PHOSPHATE-3-EPIMERASE"/>
    <property type="match status" value="1"/>
</dbReference>
<dbReference type="AlphaFoldDB" id="A0A1I4EAU0"/>
<name>A0A1I4EAU0_9BACL</name>
<dbReference type="PROSITE" id="PS01085">
    <property type="entry name" value="RIBUL_P_3_EPIMER_1"/>
    <property type="match status" value="1"/>
</dbReference>
<dbReference type="SUPFAM" id="SSF51366">
    <property type="entry name" value="Ribulose-phoshate binding barrel"/>
    <property type="match status" value="1"/>
</dbReference>
<protein>
    <submittedName>
        <fullName evidence="3">Ribulose-5-phosphate 3-epimerase</fullName>
    </submittedName>
</protein>
<dbReference type="GO" id="GO:0016857">
    <property type="term" value="F:racemase and epimerase activity, acting on carbohydrates and derivatives"/>
    <property type="evidence" value="ECO:0007669"/>
    <property type="project" value="InterPro"/>
</dbReference>
<organism evidence="3 4">
    <name type="scientific">Brevibacillus centrosporus</name>
    <dbReference type="NCBI Taxonomy" id="54910"/>
    <lineage>
        <taxon>Bacteria</taxon>
        <taxon>Bacillati</taxon>
        <taxon>Bacillota</taxon>
        <taxon>Bacilli</taxon>
        <taxon>Bacillales</taxon>
        <taxon>Paenibacillaceae</taxon>
        <taxon>Brevibacillus</taxon>
    </lineage>
</organism>